<organism evidence="1 2">
    <name type="scientific">Halocatena marina</name>
    <dbReference type="NCBI Taxonomy" id="2934937"/>
    <lineage>
        <taxon>Archaea</taxon>
        <taxon>Methanobacteriati</taxon>
        <taxon>Methanobacteriota</taxon>
        <taxon>Stenosarchaea group</taxon>
        <taxon>Halobacteria</taxon>
        <taxon>Halobacteriales</taxon>
        <taxon>Natronomonadaceae</taxon>
        <taxon>Halocatena</taxon>
    </lineage>
</organism>
<gene>
    <name evidence="1" type="ORF">ACFQL7_00355</name>
</gene>
<reference evidence="1 2" key="1">
    <citation type="journal article" date="2019" name="Int. J. Syst. Evol. Microbiol.">
        <title>The Global Catalogue of Microorganisms (GCM) 10K type strain sequencing project: providing services to taxonomists for standard genome sequencing and annotation.</title>
        <authorList>
            <consortium name="The Broad Institute Genomics Platform"/>
            <consortium name="The Broad Institute Genome Sequencing Center for Infectious Disease"/>
            <person name="Wu L."/>
            <person name="Ma J."/>
        </authorList>
    </citation>
    <scope>NUCLEOTIDE SEQUENCE [LARGE SCALE GENOMIC DNA]</scope>
    <source>
        <strain evidence="1 2">RDMS1</strain>
    </source>
</reference>
<dbReference type="Proteomes" id="UP001596417">
    <property type="component" value="Unassembled WGS sequence"/>
</dbReference>
<sequence length="50" mass="5455">MWNETNCCPLCDCTSDIEFGERTPSSISVTVEGCELCNAVLQSVVGDIRE</sequence>
<evidence type="ECO:0000313" key="1">
    <source>
        <dbReference type="EMBL" id="MFC7188459.1"/>
    </source>
</evidence>
<proteinExistence type="predicted"/>
<protein>
    <recommendedName>
        <fullName evidence="3">Small CPxCG-related zinc finger protein</fullName>
    </recommendedName>
</protein>
<comment type="caution">
    <text evidence="1">The sequence shown here is derived from an EMBL/GenBank/DDBJ whole genome shotgun (WGS) entry which is preliminary data.</text>
</comment>
<evidence type="ECO:0008006" key="3">
    <source>
        <dbReference type="Google" id="ProtNLM"/>
    </source>
</evidence>
<keyword evidence="2" id="KW-1185">Reference proteome</keyword>
<accession>A0ABD5YGG5</accession>
<dbReference type="EMBL" id="JBHTAX010000001">
    <property type="protein sequence ID" value="MFC7188459.1"/>
    <property type="molecule type" value="Genomic_DNA"/>
</dbReference>
<name>A0ABD5YGG5_9EURY</name>
<dbReference type="AlphaFoldDB" id="A0ABD5YGG5"/>
<evidence type="ECO:0000313" key="2">
    <source>
        <dbReference type="Proteomes" id="UP001596417"/>
    </source>
</evidence>